<dbReference type="EMBL" id="PDUG01000001">
    <property type="protein sequence ID" value="PIC53346.1"/>
    <property type="molecule type" value="Genomic_DNA"/>
</dbReference>
<organism evidence="1 2">
    <name type="scientific">Caenorhabditis nigoni</name>
    <dbReference type="NCBI Taxonomy" id="1611254"/>
    <lineage>
        <taxon>Eukaryota</taxon>
        <taxon>Metazoa</taxon>
        <taxon>Ecdysozoa</taxon>
        <taxon>Nematoda</taxon>
        <taxon>Chromadorea</taxon>
        <taxon>Rhabditida</taxon>
        <taxon>Rhabditina</taxon>
        <taxon>Rhabditomorpha</taxon>
        <taxon>Rhabditoidea</taxon>
        <taxon>Rhabditidae</taxon>
        <taxon>Peloderinae</taxon>
        <taxon>Caenorhabditis</taxon>
    </lineage>
</organism>
<comment type="caution">
    <text evidence="1">The sequence shown here is derived from an EMBL/GenBank/DDBJ whole genome shotgun (WGS) entry which is preliminary data.</text>
</comment>
<gene>
    <name evidence="1" type="primary">Cnig_chr_I.g3085</name>
    <name evidence="1" type="ORF">B9Z55_003085</name>
</gene>
<keyword evidence="2" id="KW-1185">Reference proteome</keyword>
<dbReference type="OrthoDB" id="10468419at2759"/>
<sequence length="110" mass="12717">MAYTQKILTPEGLHGDPWNVISPKWYQQFHSLFKNGSAPESPVSRSILISVQVSYVYDQENSTNVWDLELSDEEISSCRSDIRKNLYTSKHCKQRHDDLKVRNIGGNENF</sequence>
<evidence type="ECO:0000313" key="2">
    <source>
        <dbReference type="Proteomes" id="UP000230233"/>
    </source>
</evidence>
<evidence type="ECO:0000313" key="1">
    <source>
        <dbReference type="EMBL" id="PIC53346.1"/>
    </source>
</evidence>
<evidence type="ECO:0008006" key="3">
    <source>
        <dbReference type="Google" id="ProtNLM"/>
    </source>
</evidence>
<dbReference type="Proteomes" id="UP000230233">
    <property type="component" value="Chromosome I"/>
</dbReference>
<protein>
    <recommendedName>
        <fullName evidence="3">DUSP domain-containing protein</fullName>
    </recommendedName>
</protein>
<name>A0A2G5VP42_9PELO</name>
<proteinExistence type="predicted"/>
<dbReference type="AlphaFoldDB" id="A0A2G5VP42"/>
<reference evidence="2" key="1">
    <citation type="submission" date="2017-10" db="EMBL/GenBank/DDBJ databases">
        <title>Rapid genome shrinkage in a self-fertile nematode reveals novel sperm competition proteins.</title>
        <authorList>
            <person name="Yin D."/>
            <person name="Schwarz E.M."/>
            <person name="Thomas C.G."/>
            <person name="Felde R.L."/>
            <person name="Korf I.F."/>
            <person name="Cutter A.D."/>
            <person name="Schartner C.M."/>
            <person name="Ralston E.J."/>
            <person name="Meyer B.J."/>
            <person name="Haag E.S."/>
        </authorList>
    </citation>
    <scope>NUCLEOTIDE SEQUENCE [LARGE SCALE GENOMIC DNA]</scope>
    <source>
        <strain evidence="2">JU1422</strain>
    </source>
</reference>
<accession>A0A2G5VP42</accession>